<dbReference type="InterPro" id="IPR000719">
    <property type="entry name" value="Prot_kinase_dom"/>
</dbReference>
<dbReference type="PANTHER" id="PTHR48014:SF21">
    <property type="entry name" value="SERINE_THREONINE-PROTEIN KINASE FRAY2"/>
    <property type="match status" value="1"/>
</dbReference>
<proteinExistence type="inferred from homology"/>
<dbReference type="Pfam" id="PF07714">
    <property type="entry name" value="PK_Tyr_Ser-Thr"/>
    <property type="match status" value="1"/>
</dbReference>
<dbReference type="SMART" id="SM00220">
    <property type="entry name" value="S_TKc"/>
    <property type="match status" value="1"/>
</dbReference>
<evidence type="ECO:0000313" key="4">
    <source>
        <dbReference type="Proteomes" id="UP000653454"/>
    </source>
</evidence>
<dbReference type="InterPro" id="IPR011009">
    <property type="entry name" value="Kinase-like_dom_sf"/>
</dbReference>
<dbReference type="GO" id="GO:0005524">
    <property type="term" value="F:ATP binding"/>
    <property type="evidence" value="ECO:0007669"/>
    <property type="project" value="InterPro"/>
</dbReference>
<reference evidence="3" key="1">
    <citation type="submission" date="2020-11" db="EMBL/GenBank/DDBJ databases">
        <authorList>
            <person name="Whiteford S."/>
        </authorList>
    </citation>
    <scope>NUCLEOTIDE SEQUENCE</scope>
</reference>
<evidence type="ECO:0000313" key="3">
    <source>
        <dbReference type="EMBL" id="CAG9137060.1"/>
    </source>
</evidence>
<dbReference type="Proteomes" id="UP000653454">
    <property type="component" value="Unassembled WGS sequence"/>
</dbReference>
<dbReference type="SUPFAM" id="SSF56112">
    <property type="entry name" value="Protein kinase-like (PK-like)"/>
    <property type="match status" value="1"/>
</dbReference>
<name>A0A8S4G9A0_PLUXY</name>
<sequence length="199" mass="22288">MFNPDLSDYQLTSIITECCGGEAVVYSAVYKPNGQDVAVKRYFVKRYFVDKTKEKEHANLIQQEILTTKELQHPNILPYLTSFVHGRDLYVVSPLMSLGSCRDVSTSTSLKACRSWPAPSYSEMCYRHCSICINSFIYTGVSEQAIHLIWLSPELLQQNLKGYDACSDIYSVGVLACELANGAVPFADVPSTLMFTEKV</sequence>
<evidence type="ECO:0000256" key="1">
    <source>
        <dbReference type="ARBA" id="ARBA00008874"/>
    </source>
</evidence>
<dbReference type="PANTHER" id="PTHR48014">
    <property type="entry name" value="SERINE/THREONINE-PROTEIN KINASE FRAY2"/>
    <property type="match status" value="1"/>
</dbReference>
<protein>
    <submittedName>
        <fullName evidence="3">(diamondback moth) hypothetical protein</fullName>
    </submittedName>
</protein>
<dbReference type="PROSITE" id="PS50011">
    <property type="entry name" value="PROTEIN_KINASE_DOM"/>
    <property type="match status" value="1"/>
</dbReference>
<evidence type="ECO:0000259" key="2">
    <source>
        <dbReference type="PROSITE" id="PS50011"/>
    </source>
</evidence>
<accession>A0A8S4G9A0</accession>
<dbReference type="GO" id="GO:1902554">
    <property type="term" value="C:serine/threonine protein kinase complex"/>
    <property type="evidence" value="ECO:0007669"/>
    <property type="project" value="TreeGrafter"/>
</dbReference>
<dbReference type="GO" id="GO:0006611">
    <property type="term" value="P:protein export from nucleus"/>
    <property type="evidence" value="ECO:0007669"/>
    <property type="project" value="TreeGrafter"/>
</dbReference>
<keyword evidence="4" id="KW-1185">Reference proteome</keyword>
<dbReference type="InterPro" id="IPR047173">
    <property type="entry name" value="STRAD_A/B-like"/>
</dbReference>
<dbReference type="InterPro" id="IPR001245">
    <property type="entry name" value="Ser-Thr/Tyr_kinase_cat_dom"/>
</dbReference>
<comment type="caution">
    <text evidence="3">The sequence shown here is derived from an EMBL/GenBank/DDBJ whole genome shotgun (WGS) entry which is preliminary data.</text>
</comment>
<comment type="similarity">
    <text evidence="1">Belongs to the protein kinase superfamily. STE Ser/Thr protein kinase family. STE20 subfamily.</text>
</comment>
<dbReference type="Gene3D" id="3.30.200.20">
    <property type="entry name" value="Phosphorylase Kinase, domain 1"/>
    <property type="match status" value="1"/>
</dbReference>
<dbReference type="GO" id="GO:0043539">
    <property type="term" value="F:protein serine/threonine kinase activator activity"/>
    <property type="evidence" value="ECO:0007669"/>
    <property type="project" value="InterPro"/>
</dbReference>
<dbReference type="EMBL" id="CAJHNJ030000179">
    <property type="protein sequence ID" value="CAG9137060.1"/>
    <property type="molecule type" value="Genomic_DNA"/>
</dbReference>
<dbReference type="AlphaFoldDB" id="A0A8S4G9A0"/>
<feature type="domain" description="Protein kinase" evidence="2">
    <location>
        <begin position="1"/>
        <end position="199"/>
    </location>
</feature>
<gene>
    <name evidence="3" type="ORF">PLXY2_LOCUS15310</name>
</gene>
<dbReference type="Gene3D" id="1.10.510.10">
    <property type="entry name" value="Transferase(Phosphotransferase) domain 1"/>
    <property type="match status" value="1"/>
</dbReference>
<dbReference type="GO" id="GO:0004672">
    <property type="term" value="F:protein kinase activity"/>
    <property type="evidence" value="ECO:0007669"/>
    <property type="project" value="InterPro"/>
</dbReference>
<organism evidence="3 4">
    <name type="scientific">Plutella xylostella</name>
    <name type="common">Diamondback moth</name>
    <name type="synonym">Plutella maculipennis</name>
    <dbReference type="NCBI Taxonomy" id="51655"/>
    <lineage>
        <taxon>Eukaryota</taxon>
        <taxon>Metazoa</taxon>
        <taxon>Ecdysozoa</taxon>
        <taxon>Arthropoda</taxon>
        <taxon>Hexapoda</taxon>
        <taxon>Insecta</taxon>
        <taxon>Pterygota</taxon>
        <taxon>Neoptera</taxon>
        <taxon>Endopterygota</taxon>
        <taxon>Lepidoptera</taxon>
        <taxon>Glossata</taxon>
        <taxon>Ditrysia</taxon>
        <taxon>Yponomeutoidea</taxon>
        <taxon>Plutellidae</taxon>
        <taxon>Plutella</taxon>
    </lineage>
</organism>